<keyword evidence="1" id="KW-0805">Transcription regulation</keyword>
<dbReference type="RefSeq" id="WP_119911124.1">
    <property type="nucleotide sequence ID" value="NZ_QZCH01000016.1"/>
</dbReference>
<comment type="caution">
    <text evidence="5">The sequence shown here is derived from an EMBL/GenBank/DDBJ whole genome shotgun (WGS) entry which is preliminary data.</text>
</comment>
<evidence type="ECO:0000256" key="1">
    <source>
        <dbReference type="ARBA" id="ARBA00023015"/>
    </source>
</evidence>
<keyword evidence="6" id="KW-1185">Reference proteome</keyword>
<proteinExistence type="predicted"/>
<evidence type="ECO:0000256" key="2">
    <source>
        <dbReference type="ARBA" id="ARBA00023125"/>
    </source>
</evidence>
<dbReference type="AlphaFoldDB" id="A0A418YDC9"/>
<sequence>MKAYQTTTGKAWIAMRLMQNHIQLEIQQRHSGINVEQLLMLMELDFEDGLRPTEIAKRMMRSKGTVSSLLRHAEKNGFIASAADASNRNAKRIFITQEGKKVHDQLAPLVSAELNLCMDGFNEQEIAVVDKVMLHLIKRFNPEWNG</sequence>
<keyword evidence="2" id="KW-0238">DNA-binding</keyword>
<reference evidence="5 6" key="1">
    <citation type="submission" date="2018-09" db="EMBL/GenBank/DDBJ databases">
        <authorList>
            <person name="Wang F."/>
        </authorList>
    </citation>
    <scope>NUCLEOTIDE SEQUENCE [LARGE SCALE GENOMIC DNA]</scope>
    <source>
        <strain evidence="5 6">PLHSC7-2</strain>
    </source>
</reference>
<dbReference type="InterPro" id="IPR000835">
    <property type="entry name" value="HTH_MarR-typ"/>
</dbReference>
<dbReference type="EMBL" id="QZCH01000016">
    <property type="protein sequence ID" value="RJG42497.1"/>
    <property type="molecule type" value="Genomic_DNA"/>
</dbReference>
<protein>
    <submittedName>
        <fullName evidence="5">MarR family transcriptional regulator</fullName>
    </submittedName>
</protein>
<dbReference type="GO" id="GO:0003677">
    <property type="term" value="F:DNA binding"/>
    <property type="evidence" value="ECO:0007669"/>
    <property type="project" value="UniProtKB-KW"/>
</dbReference>
<dbReference type="InterPro" id="IPR036390">
    <property type="entry name" value="WH_DNA-bd_sf"/>
</dbReference>
<dbReference type="OrthoDB" id="5876296at2"/>
<gene>
    <name evidence="5" type="ORF">D1Z90_12570</name>
</gene>
<name>A0A418YDC9_9GAMM</name>
<dbReference type="Pfam" id="PF01047">
    <property type="entry name" value="MarR"/>
    <property type="match status" value="1"/>
</dbReference>
<dbReference type="Gene3D" id="1.10.10.10">
    <property type="entry name" value="Winged helix-like DNA-binding domain superfamily/Winged helix DNA-binding domain"/>
    <property type="match status" value="1"/>
</dbReference>
<accession>A0A418YDC9</accession>
<reference evidence="5 6" key="2">
    <citation type="submission" date="2019-01" db="EMBL/GenBank/DDBJ databases">
        <title>Motilimonas pumilus sp. nov., isolated from the gut of sea cucumber (Apostichopus japonicus).</title>
        <authorList>
            <person name="Wang F.-Q."/>
            <person name="Ren L.-H."/>
            <person name="Lin Y.-W."/>
            <person name="Sun G.-H."/>
            <person name="Du Z.-J."/>
            <person name="Zhao J.-X."/>
            <person name="Liu X.-J."/>
            <person name="Liu L.-J."/>
        </authorList>
    </citation>
    <scope>NUCLEOTIDE SEQUENCE [LARGE SCALE GENOMIC DNA]</scope>
    <source>
        <strain evidence="5 6">PLHSC7-2</strain>
    </source>
</reference>
<organism evidence="5 6">
    <name type="scientific">Motilimonas pumila</name>
    <dbReference type="NCBI Taxonomy" id="2303987"/>
    <lineage>
        <taxon>Bacteria</taxon>
        <taxon>Pseudomonadati</taxon>
        <taxon>Pseudomonadota</taxon>
        <taxon>Gammaproteobacteria</taxon>
        <taxon>Alteromonadales</taxon>
        <taxon>Alteromonadales genera incertae sedis</taxon>
        <taxon>Motilimonas</taxon>
    </lineage>
</organism>
<dbReference type="PROSITE" id="PS50995">
    <property type="entry name" value="HTH_MARR_2"/>
    <property type="match status" value="1"/>
</dbReference>
<evidence type="ECO:0000259" key="4">
    <source>
        <dbReference type="PROSITE" id="PS50995"/>
    </source>
</evidence>
<dbReference type="PANTHER" id="PTHR42756:SF1">
    <property type="entry name" value="TRANSCRIPTIONAL REPRESSOR OF EMRAB OPERON"/>
    <property type="match status" value="1"/>
</dbReference>
<dbReference type="GO" id="GO:0003700">
    <property type="term" value="F:DNA-binding transcription factor activity"/>
    <property type="evidence" value="ECO:0007669"/>
    <property type="project" value="InterPro"/>
</dbReference>
<dbReference type="PANTHER" id="PTHR42756">
    <property type="entry name" value="TRANSCRIPTIONAL REGULATOR, MARR"/>
    <property type="match status" value="1"/>
</dbReference>
<evidence type="ECO:0000256" key="3">
    <source>
        <dbReference type="ARBA" id="ARBA00023163"/>
    </source>
</evidence>
<dbReference type="SMART" id="SM00347">
    <property type="entry name" value="HTH_MARR"/>
    <property type="match status" value="1"/>
</dbReference>
<dbReference type="Proteomes" id="UP000283255">
    <property type="component" value="Unassembled WGS sequence"/>
</dbReference>
<keyword evidence="3" id="KW-0804">Transcription</keyword>
<evidence type="ECO:0000313" key="5">
    <source>
        <dbReference type="EMBL" id="RJG42497.1"/>
    </source>
</evidence>
<dbReference type="SUPFAM" id="SSF46785">
    <property type="entry name" value="Winged helix' DNA-binding domain"/>
    <property type="match status" value="1"/>
</dbReference>
<evidence type="ECO:0000313" key="6">
    <source>
        <dbReference type="Proteomes" id="UP000283255"/>
    </source>
</evidence>
<feature type="domain" description="HTH marR-type" evidence="4">
    <location>
        <begin position="1"/>
        <end position="138"/>
    </location>
</feature>
<dbReference type="InterPro" id="IPR036388">
    <property type="entry name" value="WH-like_DNA-bd_sf"/>
</dbReference>
<dbReference type="PRINTS" id="PR00598">
    <property type="entry name" value="HTHMARR"/>
</dbReference>